<evidence type="ECO:0008006" key="4">
    <source>
        <dbReference type="Google" id="ProtNLM"/>
    </source>
</evidence>
<evidence type="ECO:0000256" key="1">
    <source>
        <dbReference type="SAM" id="Phobius"/>
    </source>
</evidence>
<keyword evidence="1" id="KW-0812">Transmembrane</keyword>
<dbReference type="Proteomes" id="UP001595841">
    <property type="component" value="Unassembled WGS sequence"/>
</dbReference>
<keyword evidence="1" id="KW-1133">Transmembrane helix</keyword>
<organism evidence="2 3">
    <name type="scientific">Flagellimonas marina</name>
    <dbReference type="NCBI Taxonomy" id="1775168"/>
    <lineage>
        <taxon>Bacteria</taxon>
        <taxon>Pseudomonadati</taxon>
        <taxon>Bacteroidota</taxon>
        <taxon>Flavobacteriia</taxon>
        <taxon>Flavobacteriales</taxon>
        <taxon>Flavobacteriaceae</taxon>
        <taxon>Flagellimonas</taxon>
    </lineage>
</organism>
<feature type="transmembrane region" description="Helical" evidence="1">
    <location>
        <begin position="179"/>
        <end position="200"/>
    </location>
</feature>
<sequence length="210" mass="24080">MLKTIFISKEPKRKKRLRLLLILAISFVLIMVANLMDYGYILRTQDTVNSVYEDRVVAQDYIYHLSGLFHKKELSIGDNELFLGATNDSIVALMSRFEKTKLTQSESDFFIDLKKNFMELTSLEDKLAGQKEPRMSTLSDIQTELLEIRRNLDNLEGVQFTEGGHMTQLSNRALGMNTLLSHVELVFLVIIGFIVMYIVLLGTHRMGKVN</sequence>
<feature type="transmembrane region" description="Helical" evidence="1">
    <location>
        <begin position="20"/>
        <end position="41"/>
    </location>
</feature>
<gene>
    <name evidence="2" type="ORF">ACFOWS_10105</name>
</gene>
<protein>
    <recommendedName>
        <fullName evidence="4">Chemotaxis methyl-accepting receptor HlyB-like 4HB MCP domain-containing protein</fullName>
    </recommendedName>
</protein>
<name>A0ABV8PKA9_9FLAO</name>
<reference evidence="3" key="1">
    <citation type="journal article" date="2019" name="Int. J. Syst. Evol. Microbiol.">
        <title>The Global Catalogue of Microorganisms (GCM) 10K type strain sequencing project: providing services to taxonomists for standard genome sequencing and annotation.</title>
        <authorList>
            <consortium name="The Broad Institute Genomics Platform"/>
            <consortium name="The Broad Institute Genome Sequencing Center for Infectious Disease"/>
            <person name="Wu L."/>
            <person name="Ma J."/>
        </authorList>
    </citation>
    <scope>NUCLEOTIDE SEQUENCE [LARGE SCALE GENOMIC DNA]</scope>
    <source>
        <strain evidence="3">CGMCC 1.15774</strain>
    </source>
</reference>
<comment type="caution">
    <text evidence="2">The sequence shown here is derived from an EMBL/GenBank/DDBJ whole genome shotgun (WGS) entry which is preliminary data.</text>
</comment>
<accession>A0ABV8PKA9</accession>
<keyword evidence="1" id="KW-0472">Membrane</keyword>
<evidence type="ECO:0000313" key="2">
    <source>
        <dbReference type="EMBL" id="MFC4220488.1"/>
    </source>
</evidence>
<dbReference type="RefSeq" id="WP_379764107.1">
    <property type="nucleotide sequence ID" value="NZ_JBHSCL010000004.1"/>
</dbReference>
<keyword evidence="3" id="KW-1185">Reference proteome</keyword>
<proteinExistence type="predicted"/>
<evidence type="ECO:0000313" key="3">
    <source>
        <dbReference type="Proteomes" id="UP001595841"/>
    </source>
</evidence>
<dbReference type="EMBL" id="JBHSCL010000004">
    <property type="protein sequence ID" value="MFC4220488.1"/>
    <property type="molecule type" value="Genomic_DNA"/>
</dbReference>